<sequence>MADYRGKSRIDRRRRRSRSRSKDVRGGYKLITAEGFIFPIVDYGKLVSYADKMSISMKAYLDVMATESDAATARDAGLAISWDELANRALAAESYVVAFPDTPERKAIEIKYLNYLNMYLIGLNNTPIFDYDTFLILPEVKSQYEQMATTHAGTITGQLTKQLLSILDTTEGAVFAKSKNGEQTNIPAIQQFRDKINASVSSKLPASKN</sequence>
<evidence type="ECO:0000256" key="1">
    <source>
        <dbReference type="SAM" id="MobiDB-lite"/>
    </source>
</evidence>
<protein>
    <submittedName>
        <fullName evidence="2">Uncharacterized protein</fullName>
    </submittedName>
</protein>
<dbReference type="EMBL" id="CP051680">
    <property type="protein sequence ID" value="QJD87472.1"/>
    <property type="molecule type" value="Genomic_DNA"/>
</dbReference>
<evidence type="ECO:0000313" key="2">
    <source>
        <dbReference type="EMBL" id="QJD87472.1"/>
    </source>
</evidence>
<feature type="compositionally biased region" description="Basic residues" evidence="1">
    <location>
        <begin position="10"/>
        <end position="19"/>
    </location>
</feature>
<reference evidence="2 3" key="1">
    <citation type="submission" date="2020-04" db="EMBL/GenBank/DDBJ databases">
        <title>Genome sequencing of novel species.</title>
        <authorList>
            <person name="Heo J."/>
            <person name="Kim S.-J."/>
            <person name="Kim J.-S."/>
            <person name="Hong S.-B."/>
            <person name="Kwon S.-W."/>
        </authorList>
    </citation>
    <scope>NUCLEOTIDE SEQUENCE [LARGE SCALE GENOMIC DNA]</scope>
    <source>
        <strain evidence="2 3">MFER-1</strain>
    </source>
</reference>
<evidence type="ECO:0000313" key="3">
    <source>
        <dbReference type="Proteomes" id="UP000502248"/>
    </source>
</evidence>
<proteinExistence type="predicted"/>
<feature type="region of interest" description="Disordered" evidence="1">
    <location>
        <begin position="1"/>
        <end position="21"/>
    </location>
</feature>
<dbReference type="RefSeq" id="WP_169283716.1">
    <property type="nucleotide sequence ID" value="NZ_CP051680.1"/>
</dbReference>
<dbReference type="Proteomes" id="UP000502248">
    <property type="component" value="Chromosome"/>
</dbReference>
<dbReference type="AlphaFoldDB" id="A0A7Z2ZQW9"/>
<organism evidence="2 3">
    <name type="scientific">Cohnella herbarum</name>
    <dbReference type="NCBI Taxonomy" id="2728023"/>
    <lineage>
        <taxon>Bacteria</taxon>
        <taxon>Bacillati</taxon>
        <taxon>Bacillota</taxon>
        <taxon>Bacilli</taxon>
        <taxon>Bacillales</taxon>
        <taxon>Paenibacillaceae</taxon>
        <taxon>Cohnella</taxon>
    </lineage>
</organism>
<name>A0A7Z2ZQW9_9BACL</name>
<accession>A0A7Z2ZQW9</accession>
<dbReference type="KEGG" id="cheb:HH215_32710"/>
<gene>
    <name evidence="2" type="ORF">HH215_32710</name>
</gene>
<keyword evidence="3" id="KW-1185">Reference proteome</keyword>